<proteinExistence type="predicted"/>
<evidence type="ECO:0000313" key="2">
    <source>
        <dbReference type="EMBL" id="SEJ38379.1"/>
    </source>
</evidence>
<dbReference type="AlphaFoldDB" id="A0A1H6YAV4"/>
<keyword evidence="1" id="KW-1133">Transmembrane helix</keyword>
<feature type="transmembrane region" description="Helical" evidence="1">
    <location>
        <begin position="7"/>
        <end position="27"/>
    </location>
</feature>
<reference evidence="2 3" key="1">
    <citation type="submission" date="2016-10" db="EMBL/GenBank/DDBJ databases">
        <authorList>
            <person name="de Groot N.N."/>
        </authorList>
    </citation>
    <scope>NUCLEOTIDE SEQUENCE [LARGE SCALE GENOMIC DNA]</scope>
    <source>
        <strain evidence="2 3">DSM 22187</strain>
    </source>
</reference>
<organism evidence="2 3">
    <name type="scientific">Halohasta litchfieldiae</name>
    <dbReference type="NCBI Taxonomy" id="1073996"/>
    <lineage>
        <taxon>Archaea</taxon>
        <taxon>Methanobacteriati</taxon>
        <taxon>Methanobacteriota</taxon>
        <taxon>Stenosarchaea group</taxon>
        <taxon>Halobacteria</taxon>
        <taxon>Halobacteriales</taxon>
        <taxon>Haloferacaceae</taxon>
        <taxon>Halohasta</taxon>
    </lineage>
</organism>
<dbReference type="RefSeq" id="WP_143054208.1">
    <property type="nucleotide sequence ID" value="NZ_FNYR01000066.1"/>
</dbReference>
<evidence type="ECO:0000256" key="1">
    <source>
        <dbReference type="SAM" id="Phobius"/>
    </source>
</evidence>
<name>A0A1H6YAV4_9EURY</name>
<accession>A0A1H6YAV4</accession>
<dbReference type="STRING" id="1073996.SAMN05444271_1664"/>
<protein>
    <submittedName>
        <fullName evidence="2">Uncharacterized protein</fullName>
    </submittedName>
</protein>
<evidence type="ECO:0000313" key="3">
    <source>
        <dbReference type="Proteomes" id="UP000198888"/>
    </source>
</evidence>
<dbReference type="Proteomes" id="UP000198888">
    <property type="component" value="Unassembled WGS sequence"/>
</dbReference>
<keyword evidence="3" id="KW-1185">Reference proteome</keyword>
<sequence>MQGSLSLGIGEILSALGILLVFYHQIYSLNNSVGNTSDSIKDVRDEIKQVDLKALERNVSKVTYNLTDETVDGGNSVDYELKKCDNHVTISLASDVPDSELVKNYMSALTDEIDLDEILAEYIGTSDLDMDSMRELSEEREDVHFHDEKDDFFADEDEENIPDEDEFAGGVEIKIDEQDFLDIEVMNIEIDINEEGGLEYQLQPTDMTVVHFDFTNRINVKSVVGRMYSDDEVEELERELFKHEGIFRDQSPFEISYMIASDDYDKLAELIDVLVDKIEEYHQAFEKESDEFDRAVEKKLFNK</sequence>
<gene>
    <name evidence="2" type="ORF">SAMN05444271_1664</name>
</gene>
<dbReference type="EMBL" id="FNYR01000066">
    <property type="protein sequence ID" value="SEJ38379.1"/>
    <property type="molecule type" value="Genomic_DNA"/>
</dbReference>
<keyword evidence="1" id="KW-0472">Membrane</keyword>
<keyword evidence="1" id="KW-0812">Transmembrane</keyword>